<dbReference type="InterPro" id="IPR019339">
    <property type="entry name" value="CIR_N_dom"/>
</dbReference>
<dbReference type="OrthoDB" id="2159131at2759"/>
<feature type="compositionally biased region" description="Basic and acidic residues" evidence="1">
    <location>
        <begin position="367"/>
        <end position="416"/>
    </location>
</feature>
<evidence type="ECO:0000313" key="3">
    <source>
        <dbReference type="EMBL" id="PGH01698.1"/>
    </source>
</evidence>
<feature type="compositionally biased region" description="Basic and acidic residues" evidence="1">
    <location>
        <begin position="48"/>
        <end position="70"/>
    </location>
</feature>
<feature type="compositionally biased region" description="Basic and acidic residues" evidence="1">
    <location>
        <begin position="327"/>
        <end position="336"/>
    </location>
</feature>
<dbReference type="PANTHER" id="PTHR22093">
    <property type="entry name" value="LEUKOCYTE RECEPTOR CLUSTER LRC MEMBER 1"/>
    <property type="match status" value="1"/>
</dbReference>
<name>A0A2B7WZ56_9EURO</name>
<feature type="region of interest" description="Disordered" evidence="1">
    <location>
        <begin position="48"/>
        <end position="118"/>
    </location>
</feature>
<organism evidence="3 4">
    <name type="scientific">Helicocarpus griseus UAMH5409</name>
    <dbReference type="NCBI Taxonomy" id="1447875"/>
    <lineage>
        <taxon>Eukaryota</taxon>
        <taxon>Fungi</taxon>
        <taxon>Dikarya</taxon>
        <taxon>Ascomycota</taxon>
        <taxon>Pezizomycotina</taxon>
        <taxon>Eurotiomycetes</taxon>
        <taxon>Eurotiomycetidae</taxon>
        <taxon>Onygenales</taxon>
        <taxon>Ajellomycetaceae</taxon>
        <taxon>Helicocarpus</taxon>
    </lineage>
</organism>
<evidence type="ECO:0000313" key="4">
    <source>
        <dbReference type="Proteomes" id="UP000223968"/>
    </source>
</evidence>
<dbReference type="STRING" id="1447875.A0A2B7WZ56"/>
<accession>A0A2B7WZ56</accession>
<dbReference type="AlphaFoldDB" id="A0A2B7WZ56"/>
<comment type="caution">
    <text evidence="3">The sequence shown here is derived from an EMBL/GenBank/DDBJ whole genome shotgun (WGS) entry which is preliminary data.</text>
</comment>
<feature type="compositionally biased region" description="Basic and acidic residues" evidence="1">
    <location>
        <begin position="251"/>
        <end position="264"/>
    </location>
</feature>
<dbReference type="SMART" id="SM01083">
    <property type="entry name" value="Cir_N"/>
    <property type="match status" value="1"/>
</dbReference>
<feature type="domain" description="CBF1-interacting co-repressor CIR N-terminal" evidence="2">
    <location>
        <begin position="31"/>
        <end position="67"/>
    </location>
</feature>
<feature type="compositionally biased region" description="Basic and acidic residues" evidence="1">
    <location>
        <begin position="180"/>
        <end position="202"/>
    </location>
</feature>
<keyword evidence="4" id="KW-1185">Reference proteome</keyword>
<feature type="compositionally biased region" description="Basic and acidic residues" evidence="1">
    <location>
        <begin position="133"/>
        <end position="146"/>
    </location>
</feature>
<feature type="compositionally biased region" description="Basic and acidic residues" evidence="1">
    <location>
        <begin position="87"/>
        <end position="109"/>
    </location>
</feature>
<feature type="region of interest" description="Disordered" evidence="1">
    <location>
        <begin position="235"/>
        <end position="427"/>
    </location>
</feature>
<feature type="compositionally biased region" description="Basic and acidic residues" evidence="1">
    <location>
        <begin position="278"/>
        <end position="314"/>
    </location>
</feature>
<sequence length="427" mass="50439">MVFCYCIDEKEYKQAYAEFERMVLHLLGKKSWNVYNADNIARVRRDEAEAQAREEQERRDQQQTDAEKRIQILRGLRSSSRSPSPPSKHEEKPKAPERRDGERGREANRPCKRRRIAGENDTDRDIRFAREDAERADAKREEDVVLFRRPSKKGSGDDEAPLVDEAGHISLFPEPKANAKRGDSGKNPEAEAEAARKKREYEDQYTMRFSNAAGFKQSVGNKPWYSSSTVDLAAQMAGDEQMPSKDVWGNEDPRRRERERERINSSDPLAAIKKGVSRLRDVERERKKWEEERRAEMRALKEEMEAKERREERRSHHRRRRRRRERRGSDTSRDSLEGFSLDAAPAGEGRREREHESSRKHHRSHRERRERSRERTSRHSRSHDDRHSHQSSKHRERDRSRCSSRDERSYGRERAPGKRYSVQFAGV</sequence>
<dbReference type="EMBL" id="PDNB01000168">
    <property type="protein sequence ID" value="PGH01698.1"/>
    <property type="molecule type" value="Genomic_DNA"/>
</dbReference>
<feature type="compositionally biased region" description="Basic residues" evidence="1">
    <location>
        <begin position="315"/>
        <end position="326"/>
    </location>
</feature>
<feature type="compositionally biased region" description="Basic and acidic residues" evidence="1">
    <location>
        <begin position="348"/>
        <end position="357"/>
    </location>
</feature>
<feature type="region of interest" description="Disordered" evidence="1">
    <location>
        <begin position="133"/>
        <end position="203"/>
    </location>
</feature>
<evidence type="ECO:0000259" key="2">
    <source>
        <dbReference type="SMART" id="SM01083"/>
    </source>
</evidence>
<evidence type="ECO:0000256" key="1">
    <source>
        <dbReference type="SAM" id="MobiDB-lite"/>
    </source>
</evidence>
<dbReference type="Proteomes" id="UP000223968">
    <property type="component" value="Unassembled WGS sequence"/>
</dbReference>
<gene>
    <name evidence="3" type="ORF">AJ79_07852</name>
</gene>
<proteinExistence type="predicted"/>
<reference evidence="3 4" key="1">
    <citation type="submission" date="2017-10" db="EMBL/GenBank/DDBJ databases">
        <title>Comparative genomics in systemic dimorphic fungi from Ajellomycetaceae.</title>
        <authorList>
            <person name="Munoz J.F."/>
            <person name="Mcewen J.G."/>
            <person name="Clay O.K."/>
            <person name="Cuomo C.A."/>
        </authorList>
    </citation>
    <scope>NUCLEOTIDE SEQUENCE [LARGE SCALE GENOMIC DNA]</scope>
    <source>
        <strain evidence="3 4">UAMH5409</strain>
    </source>
</reference>
<protein>
    <recommendedName>
        <fullName evidence="2">CBF1-interacting co-repressor CIR N-terminal domain-containing protein</fullName>
    </recommendedName>
</protein>
<dbReference type="PANTHER" id="PTHR22093:SF0">
    <property type="entry name" value="LEUKOCYTE RECEPTOR CLUSTER MEMBER 1"/>
    <property type="match status" value="1"/>
</dbReference>
<dbReference type="InterPro" id="IPR039875">
    <property type="entry name" value="LENG1-like"/>
</dbReference>